<dbReference type="OrthoDB" id="581532at2"/>
<organism evidence="2 3">
    <name type="scientific">Alkalicoccus daliensis</name>
    <dbReference type="NCBI Taxonomy" id="745820"/>
    <lineage>
        <taxon>Bacteria</taxon>
        <taxon>Bacillati</taxon>
        <taxon>Bacillota</taxon>
        <taxon>Bacilli</taxon>
        <taxon>Bacillales</taxon>
        <taxon>Bacillaceae</taxon>
        <taxon>Alkalicoccus</taxon>
    </lineage>
</organism>
<dbReference type="InterPro" id="IPR005303">
    <property type="entry name" value="MOCOS_middle"/>
</dbReference>
<name>A0A1H0GY38_9BACI</name>
<gene>
    <name evidence="2" type="ORF">SAMN04488053_10788</name>
</gene>
<dbReference type="PROSITE" id="PS51340">
    <property type="entry name" value="MOSC"/>
    <property type="match status" value="1"/>
</dbReference>
<dbReference type="SUPFAM" id="SSF50800">
    <property type="entry name" value="PK beta-barrel domain-like"/>
    <property type="match status" value="1"/>
</dbReference>
<reference evidence="3" key="1">
    <citation type="submission" date="2016-10" db="EMBL/GenBank/DDBJ databases">
        <authorList>
            <person name="Varghese N."/>
            <person name="Submissions S."/>
        </authorList>
    </citation>
    <scope>NUCLEOTIDE SEQUENCE [LARGE SCALE GENOMIC DNA]</scope>
    <source>
        <strain evidence="3">CGMCC 1.10369</strain>
    </source>
</reference>
<dbReference type="Pfam" id="PF03476">
    <property type="entry name" value="MOSC_N"/>
    <property type="match status" value="1"/>
</dbReference>
<protein>
    <recommendedName>
        <fullName evidence="1">MOSC domain-containing protein</fullName>
    </recommendedName>
</protein>
<evidence type="ECO:0000259" key="1">
    <source>
        <dbReference type="PROSITE" id="PS51340"/>
    </source>
</evidence>
<dbReference type="Pfam" id="PF03473">
    <property type="entry name" value="MOSC"/>
    <property type="match status" value="1"/>
</dbReference>
<keyword evidence="3" id="KW-1185">Reference proteome</keyword>
<dbReference type="Proteomes" id="UP000198778">
    <property type="component" value="Unassembled WGS sequence"/>
</dbReference>
<evidence type="ECO:0000313" key="3">
    <source>
        <dbReference type="Proteomes" id="UP000198778"/>
    </source>
</evidence>
<evidence type="ECO:0000313" key="2">
    <source>
        <dbReference type="EMBL" id="SDO11787.1"/>
    </source>
</evidence>
<dbReference type="GO" id="GO:0030151">
    <property type="term" value="F:molybdenum ion binding"/>
    <property type="evidence" value="ECO:0007669"/>
    <property type="project" value="InterPro"/>
</dbReference>
<accession>A0A1H0GY38</accession>
<dbReference type="InterPro" id="IPR005302">
    <property type="entry name" value="MoCF_Sase_C"/>
</dbReference>
<feature type="domain" description="MOSC" evidence="1">
    <location>
        <begin position="100"/>
        <end position="241"/>
    </location>
</feature>
<dbReference type="GO" id="GO:0003824">
    <property type="term" value="F:catalytic activity"/>
    <property type="evidence" value="ECO:0007669"/>
    <property type="project" value="InterPro"/>
</dbReference>
<sequence length="244" mass="27990">MYIGKAQQIIRYPVKSMRGQQVKKIEMMPYGLYGDRSHVLIDKTRSDKFLTITQYPALLKYTAEFDGPDDKNQFPPLRITSPQGEILQWESNTLREKIETASKREVAFEAYSPEYVPFGAIEEENILIVTEASLKKLEKIYGRGEIAAARFRPNLILSLNDEEPFTEERWIGKTLSIGTEVKLKVKRTCDRCMIITVDPDTAESDPALLKTVVKERQNQFGIYCAVETSGTIHQNDEVYLLEEK</sequence>
<dbReference type="EMBL" id="FNIL01000007">
    <property type="protein sequence ID" value="SDO11787.1"/>
    <property type="molecule type" value="Genomic_DNA"/>
</dbReference>
<dbReference type="GO" id="GO:0030170">
    <property type="term" value="F:pyridoxal phosphate binding"/>
    <property type="evidence" value="ECO:0007669"/>
    <property type="project" value="InterPro"/>
</dbReference>
<dbReference type="AlphaFoldDB" id="A0A1H0GY38"/>
<dbReference type="STRING" id="745820.SAMN04488053_10788"/>
<dbReference type="InterPro" id="IPR011037">
    <property type="entry name" value="Pyrv_Knase-like_insert_dom_sf"/>
</dbReference>
<dbReference type="Gene3D" id="2.40.33.20">
    <property type="entry name" value="PK beta-barrel domain-like"/>
    <property type="match status" value="1"/>
</dbReference>
<proteinExistence type="predicted"/>
<dbReference type="RefSeq" id="WP_090843139.1">
    <property type="nucleotide sequence ID" value="NZ_FNIL01000007.1"/>
</dbReference>